<proteinExistence type="predicted"/>
<keyword evidence="2" id="KW-1185">Reference proteome</keyword>
<accession>A0ABM4BSU6</accession>
<name>A0ABM4BSU6_HYDVU</name>
<protein>
    <submittedName>
        <fullName evidence="3">Uncharacterized protein LOC105843732 isoform X3</fullName>
    </submittedName>
</protein>
<evidence type="ECO:0000313" key="3">
    <source>
        <dbReference type="RefSeq" id="XP_065652209.1"/>
    </source>
</evidence>
<sequence>MSNISKRSQDTNNEAHQKDCRRKSVYTRKDSLTNQKSNRPVTAPPTNRLQTGVSKRQPCCLSEQPLKTDDKKEIVVVINNQRSTDKWKDYVKMVYKTTENTKFIVDDNITECETKKNKHKTVTCSNNRKFSVKNDLRAKNQYFENADGLEINENSLCHIDSNILDSAGSDNDLQKEGNSDPLEKSINHLNPESNKFALNNEEVPILNRDEKDCIEDNLNIYCDLVEEFKEEECSEINASVFSVRKVKKLDTSPSNKTLSDMLSDTDGSDEEVKVVTKKNFEFQEFLKPNEKKEHNAKERIYYLKDQKRNYKYTNPVIIPYEQSAKKPSNHANLDIVIDNLLSETHLVTTKETPLMKRPFSKSATNINNELDNLLNEFQT</sequence>
<feature type="compositionally biased region" description="Polar residues" evidence="1">
    <location>
        <begin position="32"/>
        <end position="54"/>
    </location>
</feature>
<reference evidence="3" key="1">
    <citation type="submission" date="2025-08" db="UniProtKB">
        <authorList>
            <consortium name="RefSeq"/>
        </authorList>
    </citation>
    <scope>IDENTIFICATION</scope>
</reference>
<dbReference type="Proteomes" id="UP001652625">
    <property type="component" value="Chromosome 04"/>
</dbReference>
<evidence type="ECO:0000256" key="1">
    <source>
        <dbReference type="SAM" id="MobiDB-lite"/>
    </source>
</evidence>
<gene>
    <name evidence="3" type="primary">LOC105843732</name>
</gene>
<evidence type="ECO:0000313" key="2">
    <source>
        <dbReference type="Proteomes" id="UP001652625"/>
    </source>
</evidence>
<dbReference type="GeneID" id="105843732"/>
<dbReference type="RefSeq" id="XP_065652209.1">
    <property type="nucleotide sequence ID" value="XM_065796137.1"/>
</dbReference>
<organism evidence="2 3">
    <name type="scientific">Hydra vulgaris</name>
    <name type="common">Hydra</name>
    <name type="synonym">Hydra attenuata</name>
    <dbReference type="NCBI Taxonomy" id="6087"/>
    <lineage>
        <taxon>Eukaryota</taxon>
        <taxon>Metazoa</taxon>
        <taxon>Cnidaria</taxon>
        <taxon>Hydrozoa</taxon>
        <taxon>Hydroidolina</taxon>
        <taxon>Anthoathecata</taxon>
        <taxon>Aplanulata</taxon>
        <taxon>Hydridae</taxon>
        <taxon>Hydra</taxon>
    </lineage>
</organism>
<feature type="region of interest" description="Disordered" evidence="1">
    <location>
        <begin position="1"/>
        <end position="55"/>
    </location>
</feature>
<feature type="compositionally biased region" description="Basic and acidic residues" evidence="1">
    <location>
        <begin position="7"/>
        <end position="18"/>
    </location>
</feature>